<dbReference type="AlphaFoldDB" id="A0A8X6RJX5"/>
<dbReference type="EMBL" id="BMAU01021193">
    <property type="protein sequence ID" value="GFX96701.1"/>
    <property type="molecule type" value="Genomic_DNA"/>
</dbReference>
<gene>
    <name evidence="1" type="ORF">TNCV_244881</name>
</gene>
<accession>A0A8X6RJX5</accession>
<sequence>MDSPKFPLILARLAKSMSGDQSDAQLLPSEASYHCSAIKDRCQTFAQIAVAAHFSKTSFEETHSSQKASVLAE</sequence>
<organism evidence="1 2">
    <name type="scientific">Trichonephila clavipes</name>
    <name type="common">Golden silk orbweaver</name>
    <name type="synonym">Nephila clavipes</name>
    <dbReference type="NCBI Taxonomy" id="2585209"/>
    <lineage>
        <taxon>Eukaryota</taxon>
        <taxon>Metazoa</taxon>
        <taxon>Ecdysozoa</taxon>
        <taxon>Arthropoda</taxon>
        <taxon>Chelicerata</taxon>
        <taxon>Arachnida</taxon>
        <taxon>Araneae</taxon>
        <taxon>Araneomorphae</taxon>
        <taxon>Entelegynae</taxon>
        <taxon>Araneoidea</taxon>
        <taxon>Nephilidae</taxon>
        <taxon>Trichonephila</taxon>
    </lineage>
</organism>
<dbReference type="Proteomes" id="UP000887159">
    <property type="component" value="Unassembled WGS sequence"/>
</dbReference>
<evidence type="ECO:0000313" key="1">
    <source>
        <dbReference type="EMBL" id="GFX96701.1"/>
    </source>
</evidence>
<evidence type="ECO:0000313" key="2">
    <source>
        <dbReference type="Proteomes" id="UP000887159"/>
    </source>
</evidence>
<name>A0A8X6RJX5_TRICX</name>
<proteinExistence type="predicted"/>
<keyword evidence="2" id="KW-1185">Reference proteome</keyword>
<protein>
    <submittedName>
        <fullName evidence="1">Uncharacterized protein</fullName>
    </submittedName>
</protein>
<reference evidence="1" key="1">
    <citation type="submission" date="2020-08" db="EMBL/GenBank/DDBJ databases">
        <title>Multicomponent nature underlies the extraordinary mechanical properties of spider dragline silk.</title>
        <authorList>
            <person name="Kono N."/>
            <person name="Nakamura H."/>
            <person name="Mori M."/>
            <person name="Yoshida Y."/>
            <person name="Ohtoshi R."/>
            <person name="Malay A.D."/>
            <person name="Moran D.A.P."/>
            <person name="Tomita M."/>
            <person name="Numata K."/>
            <person name="Arakawa K."/>
        </authorList>
    </citation>
    <scope>NUCLEOTIDE SEQUENCE</scope>
</reference>
<comment type="caution">
    <text evidence="1">The sequence shown here is derived from an EMBL/GenBank/DDBJ whole genome shotgun (WGS) entry which is preliminary data.</text>
</comment>